<dbReference type="Proteomes" id="UP000663834">
    <property type="component" value="Unassembled WGS sequence"/>
</dbReference>
<dbReference type="Proteomes" id="UP000681967">
    <property type="component" value="Unassembled WGS sequence"/>
</dbReference>
<reference evidence="5" key="1">
    <citation type="submission" date="2021-02" db="EMBL/GenBank/DDBJ databases">
        <authorList>
            <person name="Nowell W R."/>
        </authorList>
    </citation>
    <scope>NUCLEOTIDE SEQUENCE</scope>
</reference>
<feature type="transmembrane region" description="Helical" evidence="2">
    <location>
        <begin position="82"/>
        <end position="102"/>
    </location>
</feature>
<comment type="caution">
    <text evidence="5">The sequence shown here is derived from an EMBL/GenBank/DDBJ whole genome shotgun (WGS) entry which is preliminary data.</text>
</comment>
<dbReference type="Proteomes" id="UP000663855">
    <property type="component" value="Unassembled WGS sequence"/>
</dbReference>
<dbReference type="EMBL" id="CAJNOV010014468">
    <property type="protein sequence ID" value="CAF1550016.1"/>
    <property type="molecule type" value="Genomic_DNA"/>
</dbReference>
<organism evidence="5 9">
    <name type="scientific">Rotaria magnacalcarata</name>
    <dbReference type="NCBI Taxonomy" id="392030"/>
    <lineage>
        <taxon>Eukaryota</taxon>
        <taxon>Metazoa</taxon>
        <taxon>Spiralia</taxon>
        <taxon>Gnathifera</taxon>
        <taxon>Rotifera</taxon>
        <taxon>Eurotatoria</taxon>
        <taxon>Bdelloidea</taxon>
        <taxon>Philodinida</taxon>
        <taxon>Philodinidae</taxon>
        <taxon>Rotaria</taxon>
    </lineage>
</organism>
<proteinExistence type="predicted"/>
<evidence type="ECO:0000313" key="4">
    <source>
        <dbReference type="EMBL" id="CAF1550016.1"/>
    </source>
</evidence>
<evidence type="ECO:0000256" key="1">
    <source>
        <dbReference type="SAM" id="Coils"/>
    </source>
</evidence>
<dbReference type="EMBL" id="CAJOBI010039865">
    <property type="protein sequence ID" value="CAF4319247.1"/>
    <property type="molecule type" value="Genomic_DNA"/>
</dbReference>
<sequence length="106" mass="12130">MCRPKQDNQNLRILPDLVQIDHVLSQNIQLQNQVNQLQAALRQQQAATIAAYLIGASERVDLKREIKTIKEELTYMKMTNNILLISLSLVIAMNLKAFFIHVKICS</sequence>
<dbReference type="AlphaFoldDB" id="A0A816XY86"/>
<feature type="coiled-coil region" evidence="1">
    <location>
        <begin position="20"/>
        <end position="47"/>
    </location>
</feature>
<dbReference type="Proteomes" id="UP000676336">
    <property type="component" value="Unassembled WGS sequence"/>
</dbReference>
<dbReference type="Proteomes" id="UP000663887">
    <property type="component" value="Unassembled WGS sequence"/>
</dbReference>
<protein>
    <submittedName>
        <fullName evidence="5">Uncharacterized protein</fullName>
    </submittedName>
</protein>
<evidence type="ECO:0000313" key="3">
    <source>
        <dbReference type="EMBL" id="CAF1439356.1"/>
    </source>
</evidence>
<dbReference type="Proteomes" id="UP000663842">
    <property type="component" value="Unassembled WGS sequence"/>
</dbReference>
<evidence type="ECO:0000313" key="7">
    <source>
        <dbReference type="EMBL" id="CAF4118492.1"/>
    </source>
</evidence>
<dbReference type="EMBL" id="CAJNOW010005093">
    <property type="protein sequence ID" value="CAF1439356.1"/>
    <property type="molecule type" value="Genomic_DNA"/>
</dbReference>
<evidence type="ECO:0000313" key="5">
    <source>
        <dbReference type="EMBL" id="CAF2152210.1"/>
    </source>
</evidence>
<evidence type="ECO:0000313" key="8">
    <source>
        <dbReference type="EMBL" id="CAF4319247.1"/>
    </source>
</evidence>
<dbReference type="EMBL" id="CAJOBH010008617">
    <property type="protein sequence ID" value="CAF4118492.1"/>
    <property type="molecule type" value="Genomic_DNA"/>
</dbReference>
<keyword evidence="1" id="KW-0175">Coiled coil</keyword>
<dbReference type="EMBL" id="CAJNRG010013912">
    <property type="protein sequence ID" value="CAF2152210.1"/>
    <property type="molecule type" value="Genomic_DNA"/>
</dbReference>
<dbReference type="EMBL" id="CAJOBF010002654">
    <property type="protein sequence ID" value="CAF4048111.1"/>
    <property type="molecule type" value="Genomic_DNA"/>
</dbReference>
<accession>A0A816XY86</accession>
<evidence type="ECO:0000313" key="6">
    <source>
        <dbReference type="EMBL" id="CAF4048111.1"/>
    </source>
</evidence>
<keyword evidence="2" id="KW-0812">Transmembrane</keyword>
<keyword evidence="2" id="KW-0472">Membrane</keyword>
<evidence type="ECO:0000313" key="9">
    <source>
        <dbReference type="Proteomes" id="UP000663887"/>
    </source>
</evidence>
<keyword evidence="2" id="KW-1133">Transmembrane helix</keyword>
<gene>
    <name evidence="7" type="ORF">BYL167_LOCUS19956</name>
    <name evidence="4" type="ORF">CJN711_LOCUS30336</name>
    <name evidence="3" type="ORF">KQP761_LOCUS11433</name>
    <name evidence="8" type="ORF">SMN809_LOCUS26880</name>
    <name evidence="6" type="ORF">UXM345_LOCUS19039</name>
    <name evidence="5" type="ORF">XDN619_LOCUS28846</name>
</gene>
<name>A0A816XY86_9BILA</name>
<evidence type="ECO:0000256" key="2">
    <source>
        <dbReference type="SAM" id="Phobius"/>
    </source>
</evidence>